<proteinExistence type="predicted"/>
<accession>A0A127F6Y9</accession>
<dbReference type="Gene3D" id="3.40.50.300">
    <property type="entry name" value="P-loop containing nucleotide triphosphate hydrolases"/>
    <property type="match status" value="1"/>
</dbReference>
<dbReference type="AlphaFoldDB" id="A0A127F6Y9"/>
<keyword evidence="1" id="KW-0472">Membrane</keyword>
<protein>
    <recommendedName>
        <fullName evidence="4">Sulfotransferase</fullName>
    </recommendedName>
</protein>
<sequence length="391" mass="45757">MFFYFDFANYFTLLRLALREQGRTRRRLLRRLLIRVPLVALFHAVCFFLDGIFFPRLHRLEVRAPVFIVGHPRSGTTLLHRLMCGDHERFSYFMLYELWFPSLIQKKTIRFIARLDERLGDPLARRIRAWEARKFKATQGMHTMGLTLPEEDDFVLTPSCASGWWMVMLPYLDEMDFYYIDEPPPARRRRLMAHYRECVKRQLYLNGAGRTHLSKNPVFCGRIESLLEAFPDARIVVAMRHPYETLPSSLKLMKNAWKYRGWDEARIQRNLDNLAAKSFHMIRYPLEVLARHPETRQVVVDYHDLVAEPKRTVEQLYAQLDLPVTPAFAATLIEEQSQAKKHKTSHTYSLSEFGLDDARIRSELADQFARFAWEVPAVAPAAGVNAGVHTD</sequence>
<keyword evidence="1" id="KW-0812">Transmembrane</keyword>
<evidence type="ECO:0008006" key="4">
    <source>
        <dbReference type="Google" id="ProtNLM"/>
    </source>
</evidence>
<dbReference type="PANTHER" id="PTHR36451:SF1">
    <property type="entry name" value="OMEGA-HYDROXY-BETA-DIHYDROMENAQUINONE-9 SULFOTRANSFERASE STF3"/>
    <property type="match status" value="1"/>
</dbReference>
<evidence type="ECO:0000313" key="3">
    <source>
        <dbReference type="Proteomes" id="UP000070250"/>
    </source>
</evidence>
<evidence type="ECO:0000313" key="2">
    <source>
        <dbReference type="EMBL" id="AMN46206.1"/>
    </source>
</evidence>
<organism evidence="2 3">
    <name type="scientific">Steroidobacter denitrificans</name>
    <dbReference type="NCBI Taxonomy" id="465721"/>
    <lineage>
        <taxon>Bacteria</taxon>
        <taxon>Pseudomonadati</taxon>
        <taxon>Pseudomonadota</taxon>
        <taxon>Gammaproteobacteria</taxon>
        <taxon>Steroidobacterales</taxon>
        <taxon>Steroidobacteraceae</taxon>
        <taxon>Steroidobacter</taxon>
    </lineage>
</organism>
<dbReference type="Proteomes" id="UP000070250">
    <property type="component" value="Chromosome"/>
</dbReference>
<dbReference type="Pfam" id="PF13469">
    <property type="entry name" value="Sulfotransfer_3"/>
    <property type="match status" value="1"/>
</dbReference>
<evidence type="ECO:0000256" key="1">
    <source>
        <dbReference type="SAM" id="Phobius"/>
    </source>
</evidence>
<gene>
    <name evidence="2" type="ORF">ACG33_03610</name>
</gene>
<dbReference type="OrthoDB" id="1441538at2"/>
<dbReference type="PANTHER" id="PTHR36451">
    <property type="entry name" value="PAPS-DEPENDENT SULFOTRANSFERASE STF3"/>
    <property type="match status" value="1"/>
</dbReference>
<feature type="transmembrane region" description="Helical" evidence="1">
    <location>
        <begin position="32"/>
        <end position="54"/>
    </location>
</feature>
<dbReference type="InterPro" id="IPR027417">
    <property type="entry name" value="P-loop_NTPase"/>
</dbReference>
<dbReference type="KEGG" id="sdf:ACG33_03610"/>
<name>A0A127F6Y9_STEDE</name>
<dbReference type="EMBL" id="CP011971">
    <property type="protein sequence ID" value="AMN46206.1"/>
    <property type="molecule type" value="Genomic_DNA"/>
</dbReference>
<dbReference type="STRING" id="465721.ACG33_03610"/>
<dbReference type="SUPFAM" id="SSF52540">
    <property type="entry name" value="P-loop containing nucleoside triphosphate hydrolases"/>
    <property type="match status" value="1"/>
</dbReference>
<dbReference type="RefSeq" id="WP_066918765.1">
    <property type="nucleotide sequence ID" value="NZ_CP011971.1"/>
</dbReference>
<keyword evidence="3" id="KW-1185">Reference proteome</keyword>
<dbReference type="InterPro" id="IPR052736">
    <property type="entry name" value="Stf3_sulfotransferase"/>
</dbReference>
<keyword evidence="1" id="KW-1133">Transmembrane helix</keyword>
<reference evidence="2 3" key="1">
    <citation type="submission" date="2015-06" db="EMBL/GenBank/DDBJ databases">
        <title>A Comprehensive Approach to Explore the Metabolic and Phylogenetic Diversity of Bacterial Steroid Degradation in the Environment: Testosterone as an Example.</title>
        <authorList>
            <person name="Yang F.-C."/>
            <person name="Chen Y.-L."/>
            <person name="Yu C.-P."/>
            <person name="Tang S.-L."/>
            <person name="Wang P.-H."/>
            <person name="Ismail W."/>
            <person name="Wang C.-H."/>
            <person name="Yang C.-Y."/>
            <person name="Chiang Y.-R."/>
        </authorList>
    </citation>
    <scope>NUCLEOTIDE SEQUENCE [LARGE SCALE GENOMIC DNA]</scope>
    <source>
        <strain evidence="2 3">DSM 18526</strain>
    </source>
</reference>